<dbReference type="Proteomes" id="UP000050761">
    <property type="component" value="Unassembled WGS sequence"/>
</dbReference>
<dbReference type="EMBL" id="UZAH01031414">
    <property type="protein sequence ID" value="VDP15343.1"/>
    <property type="molecule type" value="Genomic_DNA"/>
</dbReference>
<name>A0A183GBM2_HELPZ</name>
<accession>A0A183GBM2</accession>
<dbReference type="InterPro" id="IPR021109">
    <property type="entry name" value="Peptidase_aspartic_dom_sf"/>
</dbReference>
<feature type="compositionally biased region" description="Basic residues" evidence="1">
    <location>
        <begin position="16"/>
        <end position="29"/>
    </location>
</feature>
<evidence type="ECO:0000313" key="4">
    <source>
        <dbReference type="WBParaSite" id="HPBE_0001950901-mRNA-1"/>
    </source>
</evidence>
<organism evidence="3 4">
    <name type="scientific">Heligmosomoides polygyrus</name>
    <name type="common">Parasitic roundworm</name>
    <dbReference type="NCBI Taxonomy" id="6339"/>
    <lineage>
        <taxon>Eukaryota</taxon>
        <taxon>Metazoa</taxon>
        <taxon>Ecdysozoa</taxon>
        <taxon>Nematoda</taxon>
        <taxon>Chromadorea</taxon>
        <taxon>Rhabditida</taxon>
        <taxon>Rhabditina</taxon>
        <taxon>Rhabditomorpha</taxon>
        <taxon>Strongyloidea</taxon>
        <taxon>Heligmosomidae</taxon>
        <taxon>Heligmosomoides</taxon>
    </lineage>
</organism>
<evidence type="ECO:0000313" key="2">
    <source>
        <dbReference type="EMBL" id="VDP15343.1"/>
    </source>
</evidence>
<proteinExistence type="predicted"/>
<gene>
    <name evidence="2" type="ORF">HPBE_LOCUS19508</name>
</gene>
<dbReference type="SUPFAM" id="SSF50630">
    <property type="entry name" value="Acid proteases"/>
    <property type="match status" value="1"/>
</dbReference>
<reference evidence="4" key="2">
    <citation type="submission" date="2019-09" db="UniProtKB">
        <authorList>
            <consortium name="WormBaseParasite"/>
        </authorList>
    </citation>
    <scope>IDENTIFICATION</scope>
</reference>
<dbReference type="AlphaFoldDB" id="A0A183GBM2"/>
<feature type="region of interest" description="Disordered" evidence="1">
    <location>
        <begin position="13"/>
        <end position="54"/>
    </location>
</feature>
<evidence type="ECO:0000256" key="1">
    <source>
        <dbReference type="SAM" id="MobiDB-lite"/>
    </source>
</evidence>
<dbReference type="OrthoDB" id="5867509at2759"/>
<dbReference type="Gene3D" id="2.40.70.10">
    <property type="entry name" value="Acid Proteases"/>
    <property type="match status" value="1"/>
</dbReference>
<protein>
    <submittedName>
        <fullName evidence="4">Peptidase A2 domain-containing protein</fullName>
    </submittedName>
</protein>
<sequence length="148" mass="16833">MLENAAMVASTVNYVAKKKKPRSKKRDWRKNRDNRVPQAPRQSSHPRFRNHGSRSYQMKSIIAALRKDLQLHLDVVINGRPLSLLLDTGAMIRMISRSSWKRLGKPQLQDSDTVIGASNGIKIPTDGRFEADFMLRKSDGHQHSGRGF</sequence>
<keyword evidence="3" id="KW-1185">Reference proteome</keyword>
<accession>A0A3P8F0N3</accession>
<dbReference type="WBParaSite" id="HPBE_0001950901-mRNA-1">
    <property type="protein sequence ID" value="HPBE_0001950901-mRNA-1"/>
    <property type="gene ID" value="HPBE_0001950901"/>
</dbReference>
<dbReference type="PANTHER" id="PTHR36943:SF1">
    <property type="entry name" value="CCHC-TYPE DOMAIN-CONTAINING PROTEIN"/>
    <property type="match status" value="1"/>
</dbReference>
<dbReference type="Pfam" id="PF13650">
    <property type="entry name" value="Asp_protease_2"/>
    <property type="match status" value="1"/>
</dbReference>
<reference evidence="2 3" key="1">
    <citation type="submission" date="2018-11" db="EMBL/GenBank/DDBJ databases">
        <authorList>
            <consortium name="Pathogen Informatics"/>
        </authorList>
    </citation>
    <scope>NUCLEOTIDE SEQUENCE [LARGE SCALE GENOMIC DNA]</scope>
</reference>
<evidence type="ECO:0000313" key="3">
    <source>
        <dbReference type="Proteomes" id="UP000050761"/>
    </source>
</evidence>
<dbReference type="PANTHER" id="PTHR36943">
    <property type="entry name" value="CCHC-TYPE DOMAIN-CONTAINING PROTEIN"/>
    <property type="match status" value="1"/>
</dbReference>